<keyword evidence="2" id="KW-1185">Reference proteome</keyword>
<comment type="caution">
    <text evidence="1">The sequence shown here is derived from an EMBL/GenBank/DDBJ whole genome shotgun (WGS) entry which is preliminary data.</text>
</comment>
<dbReference type="Proteomes" id="UP001163321">
    <property type="component" value="Chromosome 8"/>
</dbReference>
<accession>A0ACC0VLS6</accession>
<proteinExistence type="predicted"/>
<reference evidence="1 2" key="1">
    <citation type="journal article" date="2022" name="bioRxiv">
        <title>The genome of the oomycete Peronosclerospora sorghi, a cosmopolitan pathogen of maize and sorghum, is inflated with dispersed pseudogenes.</title>
        <authorList>
            <person name="Fletcher K."/>
            <person name="Martin F."/>
            <person name="Isakeit T."/>
            <person name="Cavanaugh K."/>
            <person name="Magill C."/>
            <person name="Michelmore R."/>
        </authorList>
    </citation>
    <scope>NUCLEOTIDE SEQUENCE [LARGE SCALE GENOMIC DNA]</scope>
    <source>
        <strain evidence="1">P6</strain>
    </source>
</reference>
<organism evidence="1 2">
    <name type="scientific">Peronosclerospora sorghi</name>
    <dbReference type="NCBI Taxonomy" id="230839"/>
    <lineage>
        <taxon>Eukaryota</taxon>
        <taxon>Sar</taxon>
        <taxon>Stramenopiles</taxon>
        <taxon>Oomycota</taxon>
        <taxon>Peronosporomycetes</taxon>
        <taxon>Peronosporales</taxon>
        <taxon>Peronosporaceae</taxon>
        <taxon>Peronosclerospora</taxon>
    </lineage>
</organism>
<evidence type="ECO:0000313" key="1">
    <source>
        <dbReference type="EMBL" id="KAI9907448.1"/>
    </source>
</evidence>
<protein>
    <submittedName>
        <fullName evidence="1">Uncharacterized protein</fullName>
    </submittedName>
</protein>
<name>A0ACC0VLS6_9STRA</name>
<sequence>MITRLGSKAMLEVQTQIKIRDGSFLRRSLTSLHLVELVLRLLDECLEFEPATACSVAASSGKAETSSPGRR</sequence>
<dbReference type="EMBL" id="CM047587">
    <property type="protein sequence ID" value="KAI9907448.1"/>
    <property type="molecule type" value="Genomic_DNA"/>
</dbReference>
<evidence type="ECO:0000313" key="2">
    <source>
        <dbReference type="Proteomes" id="UP001163321"/>
    </source>
</evidence>
<gene>
    <name evidence="1" type="ORF">PsorP6_004544</name>
</gene>